<dbReference type="Gene3D" id="3.40.50.1000">
    <property type="entry name" value="HAD superfamily/HAD-like"/>
    <property type="match status" value="1"/>
</dbReference>
<dbReference type="InterPro" id="IPR006379">
    <property type="entry name" value="HAD-SF_hydro_IIB"/>
</dbReference>
<dbReference type="InterPro" id="IPR023214">
    <property type="entry name" value="HAD_sf"/>
</dbReference>
<dbReference type="NCBIfam" id="TIGR01484">
    <property type="entry name" value="HAD-SF-IIB"/>
    <property type="match status" value="1"/>
</dbReference>
<dbReference type="RefSeq" id="WP_111572484.1">
    <property type="nucleotide sequence ID" value="NZ_QLME01000014.1"/>
</dbReference>
<dbReference type="GO" id="GO:0000287">
    <property type="term" value="F:magnesium ion binding"/>
    <property type="evidence" value="ECO:0007669"/>
    <property type="project" value="TreeGrafter"/>
</dbReference>
<organism evidence="1 2">
    <name type="scientific">Halanaerobium saccharolyticum</name>
    <dbReference type="NCBI Taxonomy" id="43595"/>
    <lineage>
        <taxon>Bacteria</taxon>
        <taxon>Bacillati</taxon>
        <taxon>Bacillota</taxon>
        <taxon>Clostridia</taxon>
        <taxon>Halanaerobiales</taxon>
        <taxon>Halanaerobiaceae</taxon>
        <taxon>Halanaerobium</taxon>
    </lineage>
</organism>
<dbReference type="AlphaFoldDB" id="A0A4R7YZQ7"/>
<dbReference type="SUPFAM" id="SSF56784">
    <property type="entry name" value="HAD-like"/>
    <property type="match status" value="1"/>
</dbReference>
<reference evidence="1 2" key="1">
    <citation type="submission" date="2019-03" db="EMBL/GenBank/DDBJ databases">
        <title>Subsurface microbial communities from deep shales in Ohio and West Virginia, USA.</title>
        <authorList>
            <person name="Wrighton K."/>
        </authorList>
    </citation>
    <scope>NUCLEOTIDE SEQUENCE [LARGE SCALE GENOMIC DNA]</scope>
    <source>
        <strain evidence="1 2">MSL9.2</strain>
    </source>
</reference>
<name>A0A4R7YZQ7_9FIRM</name>
<evidence type="ECO:0000313" key="1">
    <source>
        <dbReference type="EMBL" id="TDW03035.1"/>
    </source>
</evidence>
<keyword evidence="1" id="KW-0378">Hydrolase</keyword>
<comment type="caution">
    <text evidence="1">The sequence shown here is derived from an EMBL/GenBank/DDBJ whole genome shotgun (WGS) entry which is preliminary data.</text>
</comment>
<dbReference type="OrthoDB" id="9781413at2"/>
<dbReference type="PANTHER" id="PTHR10000:SF8">
    <property type="entry name" value="HAD SUPERFAMILY HYDROLASE-LIKE, TYPE 3"/>
    <property type="match status" value="1"/>
</dbReference>
<dbReference type="PANTHER" id="PTHR10000">
    <property type="entry name" value="PHOSPHOSERINE PHOSPHATASE"/>
    <property type="match status" value="1"/>
</dbReference>
<dbReference type="EMBL" id="SODA01000013">
    <property type="protein sequence ID" value="TDW03035.1"/>
    <property type="molecule type" value="Genomic_DNA"/>
</dbReference>
<evidence type="ECO:0000313" key="2">
    <source>
        <dbReference type="Proteomes" id="UP000294697"/>
    </source>
</evidence>
<dbReference type="Proteomes" id="UP000294697">
    <property type="component" value="Unassembled WGS sequence"/>
</dbReference>
<accession>A0A4R7YZQ7</accession>
<protein>
    <submittedName>
        <fullName evidence="1">HAD superfamily hydrolase (TIGR01484 family)</fullName>
    </submittedName>
</protein>
<dbReference type="GO" id="GO:0016791">
    <property type="term" value="F:phosphatase activity"/>
    <property type="evidence" value="ECO:0007669"/>
    <property type="project" value="TreeGrafter"/>
</dbReference>
<proteinExistence type="predicted"/>
<dbReference type="InterPro" id="IPR036412">
    <property type="entry name" value="HAD-like_sf"/>
</dbReference>
<dbReference type="Gene3D" id="3.30.1240.10">
    <property type="match status" value="1"/>
</dbReference>
<sequence length="124" mass="14409">MDDFKMLCLDIDGTLLNSEHQISSKTKRMIKEAVKRGILVILVSARMPKGIWFLQDELEIDQAIISYNGALVIEKNSDYLLNLTIAKRDLKDIYSLARHLDVHISLYQDDHWYIENLDHCDFAN</sequence>
<dbReference type="GO" id="GO:0005829">
    <property type="term" value="C:cytosol"/>
    <property type="evidence" value="ECO:0007669"/>
    <property type="project" value="TreeGrafter"/>
</dbReference>
<gene>
    <name evidence="1" type="ORF">C8C77_1133</name>
</gene>
<dbReference type="Pfam" id="PF08282">
    <property type="entry name" value="Hydrolase_3"/>
    <property type="match status" value="1"/>
</dbReference>